<proteinExistence type="predicted"/>
<dbReference type="SUPFAM" id="SSF54695">
    <property type="entry name" value="POZ domain"/>
    <property type="match status" value="1"/>
</dbReference>
<dbReference type="PANTHER" id="PTHR24413">
    <property type="entry name" value="SPECKLE-TYPE POZ PROTEIN"/>
    <property type="match status" value="1"/>
</dbReference>
<dbReference type="Pfam" id="PF00651">
    <property type="entry name" value="BTB"/>
    <property type="match status" value="1"/>
</dbReference>
<sequence length="168" mass="19250">MAIVACNESKDILESGLLADVTLKCSSREWKLHKLILATRSRWFKAALCGNSVEAQSNEITLRYMEPIVLDWAVSWIYTKTLSQSIFEDEATLYEAYVNLSTVADFLHLGDLFSHVTFHLRGHLHRKMIWFQNVFLADEDSQEGKEIHDIRGWFKGAGGRFQDGHQMG</sequence>
<feature type="domain" description="BTB" evidence="1">
    <location>
        <begin position="19"/>
        <end position="86"/>
    </location>
</feature>
<dbReference type="InterPro" id="IPR000210">
    <property type="entry name" value="BTB/POZ_dom"/>
</dbReference>
<name>A0ABY0GRG2_9PEZI</name>
<evidence type="ECO:0000313" key="3">
    <source>
        <dbReference type="Proteomes" id="UP000294003"/>
    </source>
</evidence>
<dbReference type="InterPro" id="IPR011333">
    <property type="entry name" value="SKP1/BTB/POZ_sf"/>
</dbReference>
<accession>A0ABY0GRG2</accession>
<protein>
    <recommendedName>
        <fullName evidence="1">BTB domain-containing protein</fullName>
    </recommendedName>
</protein>
<comment type="caution">
    <text evidence="2">The sequence shown here is derived from an EMBL/GenBank/DDBJ whole genome shotgun (WGS) entry which is preliminary data.</text>
</comment>
<gene>
    <name evidence="2" type="ORF">DL762_010296</name>
</gene>
<evidence type="ECO:0000313" key="2">
    <source>
        <dbReference type="EMBL" id="RYO74764.1"/>
    </source>
</evidence>
<dbReference type="Gene3D" id="3.30.710.10">
    <property type="entry name" value="Potassium Channel Kv1.1, Chain A"/>
    <property type="match status" value="1"/>
</dbReference>
<organism evidence="2 3">
    <name type="scientific">Monosporascus cannonballus</name>
    <dbReference type="NCBI Taxonomy" id="155416"/>
    <lineage>
        <taxon>Eukaryota</taxon>
        <taxon>Fungi</taxon>
        <taxon>Dikarya</taxon>
        <taxon>Ascomycota</taxon>
        <taxon>Pezizomycotina</taxon>
        <taxon>Sordariomycetes</taxon>
        <taxon>Xylariomycetidae</taxon>
        <taxon>Xylariales</taxon>
        <taxon>Xylariales incertae sedis</taxon>
        <taxon>Monosporascus</taxon>
    </lineage>
</organism>
<reference evidence="2 3" key="1">
    <citation type="submission" date="2018-06" db="EMBL/GenBank/DDBJ databases">
        <title>Complete Genomes of Monosporascus.</title>
        <authorList>
            <person name="Robinson A.J."/>
            <person name="Natvig D.O."/>
        </authorList>
    </citation>
    <scope>NUCLEOTIDE SEQUENCE [LARGE SCALE GENOMIC DNA]</scope>
    <source>
        <strain evidence="2 3">CBS 609.92</strain>
    </source>
</reference>
<dbReference type="CDD" id="cd18186">
    <property type="entry name" value="BTB_POZ_ZBTB_KLHL-like"/>
    <property type="match status" value="1"/>
</dbReference>
<dbReference type="Proteomes" id="UP000294003">
    <property type="component" value="Unassembled WGS sequence"/>
</dbReference>
<dbReference type="PROSITE" id="PS50097">
    <property type="entry name" value="BTB"/>
    <property type="match status" value="1"/>
</dbReference>
<evidence type="ECO:0000259" key="1">
    <source>
        <dbReference type="PROSITE" id="PS50097"/>
    </source>
</evidence>
<dbReference type="SMART" id="SM00225">
    <property type="entry name" value="BTB"/>
    <property type="match status" value="1"/>
</dbReference>
<keyword evidence="3" id="KW-1185">Reference proteome</keyword>
<dbReference type="EMBL" id="QJNS01000717">
    <property type="protein sequence ID" value="RYO74764.1"/>
    <property type="molecule type" value="Genomic_DNA"/>
</dbReference>